<protein>
    <submittedName>
        <fullName evidence="2">Uncharacterized protein</fullName>
    </submittedName>
</protein>
<dbReference type="InterPro" id="IPR032675">
    <property type="entry name" value="LRR_dom_sf"/>
</dbReference>
<gene>
    <name evidence="2" type="ORF">SISSUDRAFT_1063700</name>
</gene>
<evidence type="ECO:0000256" key="1">
    <source>
        <dbReference type="SAM" id="MobiDB-lite"/>
    </source>
</evidence>
<evidence type="ECO:0000313" key="3">
    <source>
        <dbReference type="Proteomes" id="UP000076798"/>
    </source>
</evidence>
<accession>A0A166BGU7</accession>
<feature type="compositionally biased region" description="Basic and acidic residues" evidence="1">
    <location>
        <begin position="11"/>
        <end position="21"/>
    </location>
</feature>
<evidence type="ECO:0000313" key="2">
    <source>
        <dbReference type="EMBL" id="KZT36364.1"/>
    </source>
</evidence>
<keyword evidence="3" id="KW-1185">Reference proteome</keyword>
<name>A0A166BGU7_9AGAM</name>
<dbReference type="AlphaFoldDB" id="A0A166BGU7"/>
<reference evidence="2 3" key="1">
    <citation type="journal article" date="2016" name="Mol. Biol. Evol.">
        <title>Comparative Genomics of Early-Diverging Mushroom-Forming Fungi Provides Insights into the Origins of Lignocellulose Decay Capabilities.</title>
        <authorList>
            <person name="Nagy L.G."/>
            <person name="Riley R."/>
            <person name="Tritt A."/>
            <person name="Adam C."/>
            <person name="Daum C."/>
            <person name="Floudas D."/>
            <person name="Sun H."/>
            <person name="Yadav J.S."/>
            <person name="Pangilinan J."/>
            <person name="Larsson K.H."/>
            <person name="Matsuura K."/>
            <person name="Barry K."/>
            <person name="Labutti K."/>
            <person name="Kuo R."/>
            <person name="Ohm R.A."/>
            <person name="Bhattacharya S.S."/>
            <person name="Shirouzu T."/>
            <person name="Yoshinaga Y."/>
            <person name="Martin F.M."/>
            <person name="Grigoriev I.V."/>
            <person name="Hibbett D.S."/>
        </authorList>
    </citation>
    <scope>NUCLEOTIDE SEQUENCE [LARGE SCALE GENOMIC DNA]</scope>
    <source>
        <strain evidence="2 3">HHB10207 ss-3</strain>
    </source>
</reference>
<dbReference type="EMBL" id="KV428109">
    <property type="protein sequence ID" value="KZT36364.1"/>
    <property type="molecule type" value="Genomic_DNA"/>
</dbReference>
<dbReference type="Gene3D" id="3.80.10.10">
    <property type="entry name" value="Ribonuclease Inhibitor"/>
    <property type="match status" value="1"/>
</dbReference>
<organism evidence="2 3">
    <name type="scientific">Sistotremastrum suecicum HHB10207 ss-3</name>
    <dbReference type="NCBI Taxonomy" id="1314776"/>
    <lineage>
        <taxon>Eukaryota</taxon>
        <taxon>Fungi</taxon>
        <taxon>Dikarya</taxon>
        <taxon>Basidiomycota</taxon>
        <taxon>Agaricomycotina</taxon>
        <taxon>Agaricomycetes</taxon>
        <taxon>Sistotremastrales</taxon>
        <taxon>Sistotremastraceae</taxon>
        <taxon>Sistotremastrum</taxon>
    </lineage>
</organism>
<feature type="region of interest" description="Disordered" evidence="1">
    <location>
        <begin position="1"/>
        <end position="25"/>
    </location>
</feature>
<sequence>MADVMSYRVSNDNKDQSDAVEWKSPSESMDNCRLPVDIFAVIAENIVDQPHTLAILARTCHVIQYVSERVLYRTITYEHQSKRAEKICDALNNRTAKYVKELIITDIRQAVPDVLFDEIPSTSFISSLFEYVVPPFHLMDRLQSLSFLVAENCPSLSPNVVVALHDIEGNVVEYDPYRGLWDCFVTTFQGSLKTFRCTLNLPSSDFSFLARQAPSIELLQMSTAVPINLPCTPNLRTLEITALSLHSMLKDTEHLYESFPRAVHPQTTLVLDLRRFQGLPPLLLKSVEWHAVPRHLVAIDLSGLATYQPELYAGVARSFPNLRVLNGVKLFRPQISTDGFEMNTWVQLLYSLGHILSLTSLGLSSNSNAESYLCDRFVEYPAPRQKQGEFTKLTSIFVAKSITDASVNYEKIKNPDTNEWDTRTGGSVIRWWRAKVDEVLM</sequence>
<dbReference type="Proteomes" id="UP000076798">
    <property type="component" value="Unassembled WGS sequence"/>
</dbReference>
<proteinExistence type="predicted"/>